<evidence type="ECO:0000256" key="4">
    <source>
        <dbReference type="ARBA" id="ARBA00023136"/>
    </source>
</evidence>
<evidence type="ECO:0000313" key="10">
    <source>
        <dbReference type="Proteomes" id="UP000886520"/>
    </source>
</evidence>
<evidence type="ECO:0000256" key="3">
    <source>
        <dbReference type="ARBA" id="ARBA00022989"/>
    </source>
</evidence>
<feature type="transmembrane region" description="Helical" evidence="7">
    <location>
        <begin position="12"/>
        <end position="36"/>
    </location>
</feature>
<name>A0A9D4U2T1_ADICA</name>
<evidence type="ECO:0000313" key="9">
    <source>
        <dbReference type="EMBL" id="KAI5059131.1"/>
    </source>
</evidence>
<feature type="domain" description="GTD-binding" evidence="8">
    <location>
        <begin position="193"/>
        <end position="291"/>
    </location>
</feature>
<dbReference type="Proteomes" id="UP000886520">
    <property type="component" value="Chromosome 25"/>
</dbReference>
<dbReference type="InterPro" id="IPR007656">
    <property type="entry name" value="GTD-bd"/>
</dbReference>
<dbReference type="PANTHER" id="PTHR31448:SF3">
    <property type="entry name" value="MYOSIN-BINDING PROTEIN 2"/>
    <property type="match status" value="1"/>
</dbReference>
<dbReference type="PROSITE" id="PS51775">
    <property type="entry name" value="GTD_BINDING"/>
    <property type="match status" value="1"/>
</dbReference>
<evidence type="ECO:0000256" key="5">
    <source>
        <dbReference type="SAM" id="Coils"/>
    </source>
</evidence>
<dbReference type="AlphaFoldDB" id="A0A9D4U2T1"/>
<evidence type="ECO:0000256" key="6">
    <source>
        <dbReference type="SAM" id="MobiDB-lite"/>
    </source>
</evidence>
<keyword evidence="4 7" id="KW-0472">Membrane</keyword>
<protein>
    <recommendedName>
        <fullName evidence="8">GTD-binding domain-containing protein</fullName>
    </recommendedName>
</protein>
<organism evidence="9 10">
    <name type="scientific">Adiantum capillus-veneris</name>
    <name type="common">Maidenhair fern</name>
    <dbReference type="NCBI Taxonomy" id="13818"/>
    <lineage>
        <taxon>Eukaryota</taxon>
        <taxon>Viridiplantae</taxon>
        <taxon>Streptophyta</taxon>
        <taxon>Embryophyta</taxon>
        <taxon>Tracheophyta</taxon>
        <taxon>Polypodiopsida</taxon>
        <taxon>Polypodiidae</taxon>
        <taxon>Polypodiales</taxon>
        <taxon>Pteridineae</taxon>
        <taxon>Pteridaceae</taxon>
        <taxon>Vittarioideae</taxon>
        <taxon>Adiantum</taxon>
    </lineage>
</organism>
<comment type="caution">
    <text evidence="9">The sequence shown here is derived from an EMBL/GenBank/DDBJ whole genome shotgun (WGS) entry which is preliminary data.</text>
</comment>
<keyword evidence="5" id="KW-0175">Coiled coil</keyword>
<dbReference type="OrthoDB" id="1100010at2759"/>
<proteinExistence type="predicted"/>
<feature type="coiled-coil region" evidence="5">
    <location>
        <begin position="199"/>
        <end position="254"/>
    </location>
</feature>
<comment type="subcellular location">
    <subcellularLocation>
        <location evidence="1">Membrane</location>
        <topology evidence="1">Single-pass membrane protein</topology>
    </subcellularLocation>
</comment>
<evidence type="ECO:0000256" key="7">
    <source>
        <dbReference type="SAM" id="Phobius"/>
    </source>
</evidence>
<feature type="compositionally biased region" description="Polar residues" evidence="6">
    <location>
        <begin position="131"/>
        <end position="146"/>
    </location>
</feature>
<evidence type="ECO:0000256" key="1">
    <source>
        <dbReference type="ARBA" id="ARBA00004167"/>
    </source>
</evidence>
<keyword evidence="10" id="KW-1185">Reference proteome</keyword>
<reference evidence="9" key="1">
    <citation type="submission" date="2021-01" db="EMBL/GenBank/DDBJ databases">
        <title>Adiantum capillus-veneris genome.</title>
        <authorList>
            <person name="Fang Y."/>
            <person name="Liao Q."/>
        </authorList>
    </citation>
    <scope>NUCLEOTIDE SEQUENCE</scope>
    <source>
        <strain evidence="9">H3</strain>
        <tissue evidence="9">Leaf</tissue>
    </source>
</reference>
<dbReference type="PANTHER" id="PTHR31448">
    <property type="entry name" value="MYOSIN-BINDING PROTEIN 2"/>
    <property type="match status" value="1"/>
</dbReference>
<accession>A0A9D4U2T1</accession>
<feature type="region of interest" description="Disordered" evidence="6">
    <location>
        <begin position="644"/>
        <end position="667"/>
    </location>
</feature>
<gene>
    <name evidence="9" type="ORF">GOP47_0025450</name>
</gene>
<feature type="region of interest" description="Disordered" evidence="6">
    <location>
        <begin position="71"/>
        <end position="113"/>
    </location>
</feature>
<feature type="compositionally biased region" description="Polar residues" evidence="6">
    <location>
        <begin position="75"/>
        <end position="90"/>
    </location>
</feature>
<keyword evidence="3 7" id="KW-1133">Transmembrane helix</keyword>
<evidence type="ECO:0000256" key="2">
    <source>
        <dbReference type="ARBA" id="ARBA00022692"/>
    </source>
</evidence>
<dbReference type="GO" id="GO:0016020">
    <property type="term" value="C:membrane"/>
    <property type="evidence" value="ECO:0007669"/>
    <property type="project" value="UniProtKB-SubCell"/>
</dbReference>
<dbReference type="InterPro" id="IPR039306">
    <property type="entry name" value="MYOB"/>
</dbReference>
<sequence>MNGSNPWRISGLISACYEFVLALFILFQMLLALLALEVAKFLPVGRAFSCSRHRQHSAFCSGHFPPFSPCRERGSGQSSETPSASRTPTRFSRGLPPGRALPQEIQSSRDASELTFSRKAGLANQARSLSMSSAYKRQSRHNSSASLGEGTSEFKGSVDGETCQCIEAGLDLYDDLIEVSSEYLKQKDRGHEEVILSLLKALQAERRNLRTLYEELEEERVAAETAANEAMAMILRLQEEKSALQMEADHYQRMSEEKALHDEHAIQLLEEDLCRKENERLVLEELLSELRRRTYAEDDYLDMAENVEKVPSRSIVTKPLFLLTGGIDEFVNVAEEAGETVVRSAYTTTALKCLPLKEECCEPLKRFKSFTHIEGVCDLKDLQVPHETEETMLVEPDKNLEKCQPNDDDDAKAILVQLSAVEKQLLALEESEKLELWQQAQGSQDSLVYKLLSPDISIAWSPNVNSENDGNLQLKEDNGTASETEASNLIDEERVVNVDVANIISAPCCETQVPATDEVLEIHGGKRQRNKVVQWDASEEEKHLDLPSFVKRSNSQQSITSIIEGMGKPMLEEEIWDAKRVTLEGINLRLQALESQNTLLRHCSVPSNHEHVNLVLLNEIMQELQELLKANRNVSASNEAFTSIDAHAKGDGQHKKRHYSDGPGQFP</sequence>
<dbReference type="EMBL" id="JABFUD020000025">
    <property type="protein sequence ID" value="KAI5059131.1"/>
    <property type="molecule type" value="Genomic_DNA"/>
</dbReference>
<keyword evidence="2 7" id="KW-0812">Transmembrane</keyword>
<evidence type="ECO:0000259" key="8">
    <source>
        <dbReference type="PROSITE" id="PS51775"/>
    </source>
</evidence>
<feature type="region of interest" description="Disordered" evidence="6">
    <location>
        <begin position="131"/>
        <end position="154"/>
    </location>
</feature>
<dbReference type="GO" id="GO:0080115">
    <property type="term" value="F:myosin XI tail binding"/>
    <property type="evidence" value="ECO:0007669"/>
    <property type="project" value="UniProtKB-ARBA"/>
</dbReference>
<dbReference type="Pfam" id="PF04576">
    <property type="entry name" value="Zein-binding"/>
    <property type="match status" value="1"/>
</dbReference>